<protein>
    <submittedName>
        <fullName evidence="4">Bifunctional Gfo/Idh/MocA family oxidoreductase/class I SAM-dependent methyltransferase</fullName>
    </submittedName>
</protein>
<dbReference type="InterPro" id="IPR010091">
    <property type="entry name" value="Thiazolinyl_imide_reductase"/>
</dbReference>
<feature type="domain" description="Gfo/Idh/MocA-like oxidoreductase N-terminal" evidence="1">
    <location>
        <begin position="8"/>
        <end position="124"/>
    </location>
</feature>
<evidence type="ECO:0000313" key="5">
    <source>
        <dbReference type="Proteomes" id="UP001207626"/>
    </source>
</evidence>
<dbReference type="InterPro" id="IPR036291">
    <property type="entry name" value="NAD(P)-bd_dom_sf"/>
</dbReference>
<dbReference type="InterPro" id="IPR000683">
    <property type="entry name" value="Gfo/Idh/MocA-like_OxRdtase_N"/>
</dbReference>
<dbReference type="GO" id="GO:0008168">
    <property type="term" value="F:methyltransferase activity"/>
    <property type="evidence" value="ECO:0007669"/>
    <property type="project" value="UniProtKB-KW"/>
</dbReference>
<dbReference type="Pfam" id="PF08242">
    <property type="entry name" value="Methyltransf_12"/>
    <property type="match status" value="1"/>
</dbReference>
<reference evidence="4 5" key="1">
    <citation type="submission" date="2022-05" db="EMBL/GenBank/DDBJ databases">
        <title>Genome Sequencing of Bee-Associated Microbes.</title>
        <authorList>
            <person name="Dunlap C."/>
        </authorList>
    </citation>
    <scope>NUCLEOTIDE SEQUENCE [LARGE SCALE GENOMIC DNA]</scope>
    <source>
        <strain evidence="4 5">NRRL NRS-1438</strain>
    </source>
</reference>
<dbReference type="Gene3D" id="3.30.360.10">
    <property type="entry name" value="Dihydrodipicolinate Reductase, domain 2"/>
    <property type="match status" value="1"/>
</dbReference>
<keyword evidence="5" id="KW-1185">Reference proteome</keyword>
<dbReference type="PANTHER" id="PTHR43377:SF1">
    <property type="entry name" value="BILIVERDIN REDUCTASE A"/>
    <property type="match status" value="1"/>
</dbReference>
<name>A0ABT4DVB1_9BACL</name>
<dbReference type="GO" id="GO:0032259">
    <property type="term" value="P:methylation"/>
    <property type="evidence" value="ECO:0007669"/>
    <property type="project" value="UniProtKB-KW"/>
</dbReference>
<proteinExistence type="predicted"/>
<keyword evidence="4" id="KW-0489">Methyltransferase</keyword>
<dbReference type="NCBIfam" id="TIGR01761">
    <property type="entry name" value="thiaz-red"/>
    <property type="match status" value="1"/>
</dbReference>
<evidence type="ECO:0000259" key="1">
    <source>
        <dbReference type="Pfam" id="PF01408"/>
    </source>
</evidence>
<dbReference type="EMBL" id="JAMDLW010000022">
    <property type="protein sequence ID" value="MCY9521286.1"/>
    <property type="molecule type" value="Genomic_DNA"/>
</dbReference>
<dbReference type="Gene3D" id="3.40.50.150">
    <property type="entry name" value="Vaccinia Virus protein VP39"/>
    <property type="match status" value="1"/>
</dbReference>
<evidence type="ECO:0000313" key="4">
    <source>
        <dbReference type="EMBL" id="MCY9521286.1"/>
    </source>
</evidence>
<dbReference type="SUPFAM" id="SSF53335">
    <property type="entry name" value="S-adenosyl-L-methionine-dependent methyltransferases"/>
    <property type="match status" value="1"/>
</dbReference>
<evidence type="ECO:0000259" key="3">
    <source>
        <dbReference type="Pfam" id="PF21390"/>
    </source>
</evidence>
<feature type="domain" description="Methyltransferase type 12" evidence="2">
    <location>
        <begin position="579"/>
        <end position="683"/>
    </location>
</feature>
<dbReference type="Gene3D" id="3.40.50.720">
    <property type="entry name" value="NAD(P)-binding Rossmann-like Domain"/>
    <property type="match status" value="1"/>
</dbReference>
<dbReference type="InterPro" id="IPR048655">
    <property type="entry name" value="Irp3-like_C"/>
</dbReference>
<dbReference type="Pfam" id="PF21390">
    <property type="entry name" value="Irp3-like_C"/>
    <property type="match status" value="1"/>
</dbReference>
<gene>
    <name evidence="4" type="ORF">M5X09_16695</name>
</gene>
<evidence type="ECO:0000259" key="2">
    <source>
        <dbReference type="Pfam" id="PF08242"/>
    </source>
</evidence>
<dbReference type="Proteomes" id="UP001207626">
    <property type="component" value="Unassembled WGS sequence"/>
</dbReference>
<dbReference type="Pfam" id="PF01408">
    <property type="entry name" value="GFO_IDH_MocA"/>
    <property type="match status" value="1"/>
</dbReference>
<dbReference type="PANTHER" id="PTHR43377">
    <property type="entry name" value="BILIVERDIN REDUCTASE A"/>
    <property type="match status" value="1"/>
</dbReference>
<dbReference type="InterPro" id="IPR013217">
    <property type="entry name" value="Methyltransf_12"/>
</dbReference>
<dbReference type="InterPro" id="IPR029063">
    <property type="entry name" value="SAM-dependent_MTases_sf"/>
</dbReference>
<dbReference type="InterPro" id="IPR051450">
    <property type="entry name" value="Gfo/Idh/MocA_Oxidoreductases"/>
</dbReference>
<dbReference type="RefSeq" id="WP_268601228.1">
    <property type="nucleotide sequence ID" value="NZ_JAMDLV010000021.1"/>
</dbReference>
<sequence length="769" mass="85487">MKRNNRLRTVVCGSRFGQFYLEALQALPEQFELAGLLAKGSERSQKCADRYGIPLYTEAEQLPDDIDLACVVLRSGVMGGSGTEVSLELLARGIHVVQEQPVHHKDLAACLRAARQHGAHFQIGDLYVHLPAVRRFIACARAMLEQQRALYLDAACATQVSFPMMHILLEALPAIRPWKMNHVMKDEGPFQVLTGLLGQIPITVRAHNEVDPQDPDNYLHLLHHITIGVEGGSLSLVDTHGPVVWHPRLHVPDYDNIPGELSTDPPAHILAYSTQILGPSAPISYKEILLRQWPQAIGRDLLAMRNMILGNEAADTRAQQELLCSRQWHELTHALGYPVLRSNRSHQPLSVDRLIEAASTIVEDVVERSEPASAANTESDVFTCTASAEGEIQDMDAGQVRECVERLDEAALASMLFALQSQGALTTTEHEYSEAELFSVLKVAPRHRHVIGRWLQILTERGYLKQHEGYFQCTDPVTPDRVSRSWDLAKKAWNGKLGSPVIIDYLMSNAEQLPQLLSGAQQAALLLFPEGRMDVAHALYRDTKMARYLNKSVAEAVIRIAAGKRAASNGPSKDSLRIVEIGAGTGATTAAVVQRLQTLVSEGLRPEYLFTDISHFFLAAARERFKDCPWMHFQIIDMDQGLMGQGLTPESADIVIAAGMLNNARDTDKVIQGLMQSLVPGGWMLITEPIREFTEMLISQAFMMTRPEDDRQRSNTTFMSVKQWLDVFYQAGAREVAALPDEQHPLAPLGQKLFVVRKGTDAEMQPHFM</sequence>
<comment type="caution">
    <text evidence="4">The sequence shown here is derived from an EMBL/GenBank/DDBJ whole genome shotgun (WGS) entry which is preliminary data.</text>
</comment>
<organism evidence="4 5">
    <name type="scientific">Paenibacillus apiarius</name>
    <dbReference type="NCBI Taxonomy" id="46240"/>
    <lineage>
        <taxon>Bacteria</taxon>
        <taxon>Bacillati</taxon>
        <taxon>Bacillota</taxon>
        <taxon>Bacilli</taxon>
        <taxon>Bacillales</taxon>
        <taxon>Paenibacillaceae</taxon>
        <taxon>Paenibacillus</taxon>
    </lineage>
</organism>
<accession>A0ABT4DVB1</accession>
<keyword evidence="4" id="KW-0808">Transferase</keyword>
<dbReference type="SUPFAM" id="SSF51735">
    <property type="entry name" value="NAD(P)-binding Rossmann-fold domains"/>
    <property type="match status" value="1"/>
</dbReference>
<feature type="domain" description="Thiazolinyl imine reductase-like C-terminal" evidence="3">
    <location>
        <begin position="149"/>
        <end position="245"/>
    </location>
</feature>